<dbReference type="Proteomes" id="UP000264820">
    <property type="component" value="Unplaced"/>
</dbReference>
<name>A0A3Q3DUV6_HIPCM</name>
<accession>A0A3Q3DUV6</accession>
<dbReference type="GeneID" id="109527220"/>
<reference evidence="8" key="2">
    <citation type="submission" date="2025-09" db="UniProtKB">
        <authorList>
            <consortium name="Ensembl"/>
        </authorList>
    </citation>
    <scope>IDENTIFICATION</scope>
</reference>
<comment type="subcellular location">
    <subcellularLocation>
        <location evidence="1">Cytoplasm</location>
        <location evidence="1">Cytoskeleton</location>
    </subcellularLocation>
</comment>
<proteinExistence type="inferred from homology"/>
<dbReference type="Pfam" id="PF15297">
    <property type="entry name" value="CKAP2_C"/>
    <property type="match status" value="2"/>
</dbReference>
<keyword evidence="4" id="KW-0597">Phosphoprotein</keyword>
<keyword evidence="3" id="KW-0963">Cytoplasm</keyword>
<dbReference type="STRING" id="109280.ENSHCOP00000021115"/>
<feature type="domain" description="Cytoskeleton-associated protein 2 C-terminal" evidence="7">
    <location>
        <begin position="359"/>
        <end position="525"/>
    </location>
</feature>
<evidence type="ECO:0000256" key="6">
    <source>
        <dbReference type="SAM" id="MobiDB-lite"/>
    </source>
</evidence>
<evidence type="ECO:0000256" key="2">
    <source>
        <dbReference type="ARBA" id="ARBA00009468"/>
    </source>
</evidence>
<feature type="region of interest" description="Disordered" evidence="6">
    <location>
        <begin position="51"/>
        <end position="79"/>
    </location>
</feature>
<dbReference type="InterPro" id="IPR029197">
    <property type="entry name" value="CKAP2_C"/>
</dbReference>
<comment type="similarity">
    <text evidence="2">Belongs to the CKAP2 family.</text>
</comment>
<feature type="compositionally biased region" description="Polar residues" evidence="6">
    <location>
        <begin position="249"/>
        <end position="258"/>
    </location>
</feature>
<evidence type="ECO:0000313" key="9">
    <source>
        <dbReference type="Proteomes" id="UP000264820"/>
    </source>
</evidence>
<feature type="region of interest" description="Disordered" evidence="6">
    <location>
        <begin position="131"/>
        <end position="162"/>
    </location>
</feature>
<evidence type="ECO:0000256" key="3">
    <source>
        <dbReference type="ARBA" id="ARBA00022490"/>
    </source>
</evidence>
<dbReference type="RefSeq" id="XP_019744574.1">
    <property type="nucleotide sequence ID" value="XM_019889015.1"/>
</dbReference>
<evidence type="ECO:0000259" key="7">
    <source>
        <dbReference type="Pfam" id="PF15297"/>
    </source>
</evidence>
<dbReference type="Ensembl" id="ENSHCOT00000004463.1">
    <property type="protein sequence ID" value="ENSHCOP00000021115.1"/>
    <property type="gene ID" value="ENSHCOG00000007695.1"/>
</dbReference>
<protein>
    <submittedName>
        <fullName evidence="8">Cytoskeleton-associated protein 2-like</fullName>
    </submittedName>
</protein>
<feature type="region of interest" description="Disordered" evidence="6">
    <location>
        <begin position="248"/>
        <end position="326"/>
    </location>
</feature>
<dbReference type="GO" id="GO:0005829">
    <property type="term" value="C:cytosol"/>
    <property type="evidence" value="ECO:0007669"/>
    <property type="project" value="TreeGrafter"/>
</dbReference>
<feature type="compositionally biased region" description="Basic and acidic residues" evidence="6">
    <location>
        <begin position="51"/>
        <end position="67"/>
    </location>
</feature>
<keyword evidence="5" id="KW-0206">Cytoskeleton</keyword>
<feature type="compositionally biased region" description="Polar residues" evidence="6">
    <location>
        <begin position="139"/>
        <end position="162"/>
    </location>
</feature>
<evidence type="ECO:0000256" key="5">
    <source>
        <dbReference type="ARBA" id="ARBA00023212"/>
    </source>
</evidence>
<evidence type="ECO:0000256" key="4">
    <source>
        <dbReference type="ARBA" id="ARBA00022553"/>
    </source>
</evidence>
<dbReference type="OrthoDB" id="6288182at2759"/>
<dbReference type="GO" id="GO:0072686">
    <property type="term" value="C:mitotic spindle"/>
    <property type="evidence" value="ECO:0007669"/>
    <property type="project" value="TreeGrafter"/>
</dbReference>
<dbReference type="GeneTree" id="ENSGT00530000063691"/>
<dbReference type="PANTHER" id="PTHR47078">
    <property type="entry name" value="CYTOSKELETON-ASSOCIATED PROTEIN 2-LIKE"/>
    <property type="match status" value="1"/>
</dbReference>
<evidence type="ECO:0000313" key="8">
    <source>
        <dbReference type="Ensembl" id="ENSHCOP00000021115.1"/>
    </source>
</evidence>
<dbReference type="AlphaFoldDB" id="A0A3Q3DUV6"/>
<dbReference type="CTD" id="150468"/>
<keyword evidence="9" id="KW-1185">Reference proteome</keyword>
<dbReference type="InterPro" id="IPR052855">
    <property type="entry name" value="CKAP2-like"/>
</dbReference>
<dbReference type="PANTHER" id="PTHR47078:SF1">
    <property type="entry name" value="CYTOSKELETON-ASSOCIATED PROTEIN 2-LIKE"/>
    <property type="match status" value="1"/>
</dbReference>
<feature type="domain" description="Cytoskeleton-associated protein 2 C-terminal" evidence="7">
    <location>
        <begin position="541"/>
        <end position="629"/>
    </location>
</feature>
<dbReference type="GO" id="GO:0005813">
    <property type="term" value="C:centrosome"/>
    <property type="evidence" value="ECO:0007669"/>
    <property type="project" value="TreeGrafter"/>
</dbReference>
<dbReference type="KEGG" id="hcq:109527220"/>
<evidence type="ECO:0000256" key="1">
    <source>
        <dbReference type="ARBA" id="ARBA00004245"/>
    </source>
</evidence>
<sequence>MDEDDPATVKSRKELRKEKLMEYLTNKHNTKQNVSGRTDKKLESALQLIRGKENKAPVTSFRHEAKKGQPLAPLDNRKPPRKTFLIENKENVRTERSLPTQSMLCKKPTLTGTYTVPALKATSLPKKTPVVRMQPTGKVPSNFSVAKNSSGTFRPPSNATTSYPAKTYTARLSLRPIVNTRTGLTPAMIQPKVTRPLPAANAGVVPSRFPVPSFKAPVKKIPLYQRPTVPRELKSIPPKNPLCKIAPKSTVTASSHALPSTRLPEKVANQPAKRTSQPKGRQTRQKSVVDAHTSQTTAVAASGKPTAAKPRTANMTTKGTSAPAVKQRAPHTTVTVVTQPRLEAKETKSQTVGKKMAAEQAERMKKLQEWREAKGISYKRPPMQLKPSVQRTVALRPFQKAQDDAGLFIRDVDRSLSDCIKLLTEGCLVSQVKEVLSRLPPVSQKFAKFWICKARLMEQEGDLDVLPMFEEAVRVVLEPVDELRTVVFDILKKKEETQARVGDQTEVDCTPSKGDQTENCKGEDIIVTSPVRVLIYGERGPSSTVKYKITATPGAPSSQHREPIRVNGNEVRFFTPVRRSTRIESASQSYPTSLREHDQCVASFAELLATEEEEEAEVRGDTMYIYRENEMLKDKMVVRLVSEQDEES</sequence>
<reference evidence="8" key="1">
    <citation type="submission" date="2025-08" db="UniProtKB">
        <authorList>
            <consortium name="Ensembl"/>
        </authorList>
    </citation>
    <scope>IDENTIFICATION</scope>
</reference>
<organism evidence="8 9">
    <name type="scientific">Hippocampus comes</name>
    <name type="common">Tiger tail seahorse</name>
    <dbReference type="NCBI Taxonomy" id="109280"/>
    <lineage>
        <taxon>Eukaryota</taxon>
        <taxon>Metazoa</taxon>
        <taxon>Chordata</taxon>
        <taxon>Craniata</taxon>
        <taxon>Vertebrata</taxon>
        <taxon>Euteleostomi</taxon>
        <taxon>Actinopterygii</taxon>
        <taxon>Neopterygii</taxon>
        <taxon>Teleostei</taxon>
        <taxon>Neoteleostei</taxon>
        <taxon>Acanthomorphata</taxon>
        <taxon>Syngnathiaria</taxon>
        <taxon>Syngnathiformes</taxon>
        <taxon>Syngnathoidei</taxon>
        <taxon>Syngnathidae</taxon>
        <taxon>Hippocampus</taxon>
    </lineage>
</organism>